<dbReference type="EMBL" id="RCHC01000001">
    <property type="protein sequence ID" value="RLL24666.1"/>
    <property type="molecule type" value="Genomic_DNA"/>
</dbReference>
<evidence type="ECO:0000256" key="1">
    <source>
        <dbReference type="SAM" id="Coils"/>
    </source>
</evidence>
<dbReference type="RefSeq" id="WP_120374617.1">
    <property type="nucleotide sequence ID" value="NZ_RCHC01000001.1"/>
</dbReference>
<dbReference type="Pfam" id="PF04325">
    <property type="entry name" value="DUF465"/>
    <property type="match status" value="1"/>
</dbReference>
<sequence length="89" mass="10763">MKIKDCNKKVKNMFPEYRDRIQQLREDNPHFAQMFEQHCELDQSISQLELDPLNHLHEDIEALKRKKLKLKDEMYRLLKDDAPQSSNSH</sequence>
<keyword evidence="3" id="KW-1185">Reference proteome</keyword>
<proteinExistence type="predicted"/>
<reference evidence="2 3" key="1">
    <citation type="submission" date="2018-09" db="EMBL/GenBank/DDBJ databases">
        <title>The draft genome of Acinetobacter sp. strains.</title>
        <authorList>
            <person name="Qin J."/>
            <person name="Feng Y."/>
            <person name="Zong Z."/>
        </authorList>
    </citation>
    <scope>NUCLEOTIDE SEQUENCE [LARGE SCALE GENOMIC DNA]</scope>
    <source>
        <strain evidence="2 3">WCHAc060005</strain>
    </source>
</reference>
<feature type="coiled-coil region" evidence="1">
    <location>
        <begin position="53"/>
        <end position="80"/>
    </location>
</feature>
<accession>A0ABX9U0D2</accession>
<protein>
    <submittedName>
        <fullName evidence="2">DUF465 domain-containing protein</fullName>
    </submittedName>
</protein>
<comment type="caution">
    <text evidence="2">The sequence shown here is derived from an EMBL/GenBank/DDBJ whole genome shotgun (WGS) entry which is preliminary data.</text>
</comment>
<dbReference type="InterPro" id="IPR038444">
    <property type="entry name" value="DUF465_sf"/>
</dbReference>
<gene>
    <name evidence="2" type="ORF">D9K81_01420</name>
</gene>
<dbReference type="Proteomes" id="UP000280271">
    <property type="component" value="Unassembled WGS sequence"/>
</dbReference>
<keyword evidence="1" id="KW-0175">Coiled coil</keyword>
<organism evidence="2 3">
    <name type="scientific">Acinetobacter chengduensis</name>
    <dbReference type="NCBI Taxonomy" id="2420890"/>
    <lineage>
        <taxon>Bacteria</taxon>
        <taxon>Pseudomonadati</taxon>
        <taxon>Pseudomonadota</taxon>
        <taxon>Gammaproteobacteria</taxon>
        <taxon>Moraxellales</taxon>
        <taxon>Moraxellaceae</taxon>
        <taxon>Acinetobacter</taxon>
    </lineage>
</organism>
<dbReference type="InterPro" id="IPR007420">
    <property type="entry name" value="DUF465"/>
</dbReference>
<name>A0ABX9U0D2_9GAMM</name>
<evidence type="ECO:0000313" key="3">
    <source>
        <dbReference type="Proteomes" id="UP000280271"/>
    </source>
</evidence>
<dbReference type="Gene3D" id="6.10.280.50">
    <property type="match status" value="1"/>
</dbReference>
<evidence type="ECO:0000313" key="2">
    <source>
        <dbReference type="EMBL" id="RLL24666.1"/>
    </source>
</evidence>